<reference evidence="5" key="1">
    <citation type="submission" date="2021-02" db="EMBL/GenBank/DDBJ databases">
        <authorList>
            <person name="Nowell W R."/>
        </authorList>
    </citation>
    <scope>NUCLEOTIDE SEQUENCE</scope>
</reference>
<dbReference type="PROSITE" id="PS00122">
    <property type="entry name" value="CARBOXYLESTERASE_B_1"/>
    <property type="match status" value="1"/>
</dbReference>
<organism evidence="5 6">
    <name type="scientific">Rotaria magnacalcarata</name>
    <dbReference type="NCBI Taxonomy" id="392030"/>
    <lineage>
        <taxon>Eukaryota</taxon>
        <taxon>Metazoa</taxon>
        <taxon>Spiralia</taxon>
        <taxon>Gnathifera</taxon>
        <taxon>Rotifera</taxon>
        <taxon>Eurotatoria</taxon>
        <taxon>Bdelloidea</taxon>
        <taxon>Philodinida</taxon>
        <taxon>Philodinidae</taxon>
        <taxon>Rotaria</taxon>
    </lineage>
</organism>
<evidence type="ECO:0000313" key="5">
    <source>
        <dbReference type="EMBL" id="CAF4588992.1"/>
    </source>
</evidence>
<proteinExistence type="inferred from homology"/>
<dbReference type="EMBL" id="CAJOBI010101288">
    <property type="protein sequence ID" value="CAF4588992.1"/>
    <property type="molecule type" value="Genomic_DNA"/>
</dbReference>
<comment type="caution">
    <text evidence="5">The sequence shown here is derived from an EMBL/GenBank/DDBJ whole genome shotgun (WGS) entry which is preliminary data.</text>
</comment>
<comment type="similarity">
    <text evidence="1 3">Belongs to the type-B carboxylesterase/lipase family.</text>
</comment>
<protein>
    <recommendedName>
        <fullName evidence="3">Carboxylic ester hydrolase</fullName>
        <ecNumber evidence="3">3.1.1.-</ecNumber>
    </recommendedName>
</protein>
<evidence type="ECO:0000256" key="1">
    <source>
        <dbReference type="ARBA" id="ARBA00005964"/>
    </source>
</evidence>
<evidence type="ECO:0000256" key="3">
    <source>
        <dbReference type="RuleBase" id="RU361235"/>
    </source>
</evidence>
<dbReference type="Proteomes" id="UP000676336">
    <property type="component" value="Unassembled WGS sequence"/>
</dbReference>
<keyword evidence="2 3" id="KW-0378">Hydrolase</keyword>
<dbReference type="PANTHER" id="PTHR11559">
    <property type="entry name" value="CARBOXYLESTERASE"/>
    <property type="match status" value="1"/>
</dbReference>
<dbReference type="Gene3D" id="3.40.50.1820">
    <property type="entry name" value="alpha/beta hydrolase"/>
    <property type="match status" value="1"/>
</dbReference>
<name>A0A8S2YWE5_9BILA</name>
<evidence type="ECO:0000259" key="4">
    <source>
        <dbReference type="Pfam" id="PF00135"/>
    </source>
</evidence>
<dbReference type="InterPro" id="IPR002018">
    <property type="entry name" value="CarbesteraseB"/>
</dbReference>
<dbReference type="InterPro" id="IPR029058">
    <property type="entry name" value="AB_hydrolase_fold"/>
</dbReference>
<evidence type="ECO:0000313" key="6">
    <source>
        <dbReference type="Proteomes" id="UP000676336"/>
    </source>
</evidence>
<evidence type="ECO:0000256" key="2">
    <source>
        <dbReference type="ARBA" id="ARBA00022801"/>
    </source>
</evidence>
<gene>
    <name evidence="5" type="ORF">SMN809_LOCUS38603</name>
</gene>
<sequence length="81" mass="8729">ANQGITDQRMAMTWIRDNIAQFGGDKNSVTLMGQSAGSHSVCIHIASPLSASLFHAGILDSGTCDTFIYLRDKSFAYSTTQ</sequence>
<feature type="non-terminal residue" evidence="5">
    <location>
        <position position="81"/>
    </location>
</feature>
<dbReference type="AlphaFoldDB" id="A0A8S2YWE5"/>
<dbReference type="InterPro" id="IPR050309">
    <property type="entry name" value="Type-B_Carboxylest/Lipase"/>
</dbReference>
<dbReference type="GO" id="GO:0016787">
    <property type="term" value="F:hydrolase activity"/>
    <property type="evidence" value="ECO:0007669"/>
    <property type="project" value="UniProtKB-KW"/>
</dbReference>
<dbReference type="SUPFAM" id="SSF53474">
    <property type="entry name" value="alpha/beta-Hydrolases"/>
    <property type="match status" value="1"/>
</dbReference>
<dbReference type="Pfam" id="PF00135">
    <property type="entry name" value="COesterase"/>
    <property type="match status" value="1"/>
</dbReference>
<feature type="domain" description="Carboxylesterase type B" evidence="4">
    <location>
        <begin position="2"/>
        <end position="75"/>
    </location>
</feature>
<dbReference type="EC" id="3.1.1.-" evidence="3"/>
<dbReference type="InterPro" id="IPR019826">
    <property type="entry name" value="Carboxylesterase_B_AS"/>
</dbReference>
<accession>A0A8S2YWE5</accession>
<feature type="non-terminal residue" evidence="5">
    <location>
        <position position="1"/>
    </location>
</feature>